<evidence type="ECO:0000256" key="2">
    <source>
        <dbReference type="SAM" id="SignalP"/>
    </source>
</evidence>
<reference evidence="3" key="2">
    <citation type="submission" date="2013-11" db="EMBL/GenBank/DDBJ databases">
        <title>Draft genome sequence of Anaerostipes caccae (DSM 14662).</title>
        <authorList>
            <person name="Sudarsanam P."/>
            <person name="Ley R."/>
            <person name="Guruge J."/>
            <person name="Turnbaugh P.J."/>
            <person name="Mahowald M."/>
            <person name="Liep D."/>
            <person name="Gordon J."/>
        </authorList>
    </citation>
    <scope>NUCLEOTIDE SEQUENCE</scope>
    <source>
        <strain evidence="3">DSM 14662</strain>
    </source>
</reference>
<name>B0MIM8_ANACD</name>
<feature type="signal peptide" evidence="2">
    <location>
        <begin position="1"/>
        <end position="38"/>
    </location>
</feature>
<dbReference type="EMBL" id="ABAX03000037">
    <property type="protein sequence ID" value="EDR96152.1"/>
    <property type="molecule type" value="Genomic_DNA"/>
</dbReference>
<evidence type="ECO:0000313" key="4">
    <source>
        <dbReference type="Proteomes" id="UP000004935"/>
    </source>
</evidence>
<organism evidence="3 4">
    <name type="scientific">Anaerostipes caccae (strain DSM 14662 / CCUG 47493 / JCM 13470 / NCIMB 13811 / L1-92)</name>
    <dbReference type="NCBI Taxonomy" id="411490"/>
    <lineage>
        <taxon>Bacteria</taxon>
        <taxon>Bacillati</taxon>
        <taxon>Bacillota</taxon>
        <taxon>Clostridia</taxon>
        <taxon>Lachnospirales</taxon>
        <taxon>Lachnospiraceae</taxon>
        <taxon>Anaerostipes</taxon>
    </lineage>
</organism>
<feature type="compositionally biased region" description="Basic and acidic residues" evidence="1">
    <location>
        <begin position="83"/>
        <end position="96"/>
    </location>
</feature>
<accession>B0MIM8</accession>
<dbReference type="HOGENOM" id="CLU_168038_0_0_9"/>
<evidence type="ECO:0000256" key="1">
    <source>
        <dbReference type="SAM" id="MobiDB-lite"/>
    </source>
</evidence>
<feature type="region of interest" description="Disordered" evidence="1">
    <location>
        <begin position="83"/>
        <end position="106"/>
    </location>
</feature>
<keyword evidence="2" id="KW-0732">Signal</keyword>
<reference evidence="3" key="1">
    <citation type="submission" date="2007-11" db="EMBL/GenBank/DDBJ databases">
        <authorList>
            <person name="Fulton L."/>
            <person name="Clifton S."/>
            <person name="Fulton B."/>
            <person name="Xu J."/>
            <person name="Minx P."/>
            <person name="Pepin K.H."/>
            <person name="Johnson M."/>
            <person name="Thiruvilangam P."/>
            <person name="Bhonagiri V."/>
            <person name="Nash W.E."/>
            <person name="Mardis E.R."/>
            <person name="Wilson R.K."/>
        </authorList>
    </citation>
    <scope>NUCLEOTIDE SEQUENCE [LARGE SCALE GENOMIC DNA]</scope>
    <source>
        <strain evidence="3">DSM 14662</strain>
    </source>
</reference>
<protein>
    <submittedName>
        <fullName evidence="3">Uncharacterized protein</fullName>
    </submittedName>
</protein>
<evidence type="ECO:0000313" key="3">
    <source>
        <dbReference type="EMBL" id="EDR96152.1"/>
    </source>
</evidence>
<dbReference type="AlphaFoldDB" id="B0MIM8"/>
<proteinExistence type="predicted"/>
<dbReference type="Proteomes" id="UP000004935">
    <property type="component" value="Unassembled WGS sequence"/>
</dbReference>
<sequence>MEKEKYYNRGITKMRRKRRIWIFAVVLAMAAVQGTVFAGAGAQDVESSVEAMTETTKTEMVLNTTGSVETVKEQKDLPEEVKQISAKDREEIDMKKSSTRQVQKSVKKTADGQTLLDVSKGNITITSAGATGGGYKQ</sequence>
<feature type="chain" id="PRO_5039239907" evidence="2">
    <location>
        <begin position="39"/>
        <end position="137"/>
    </location>
</feature>
<comment type="caution">
    <text evidence="3">The sequence shown here is derived from an EMBL/GenBank/DDBJ whole genome shotgun (WGS) entry which is preliminary data.</text>
</comment>
<gene>
    <name evidence="3" type="ORF">ANACAC_03483</name>
</gene>
<keyword evidence="4" id="KW-1185">Reference proteome</keyword>